<evidence type="ECO:0000313" key="1">
    <source>
        <dbReference type="EMBL" id="CAK1546841.1"/>
    </source>
</evidence>
<dbReference type="AlphaFoldDB" id="A0AAV1JBN8"/>
<sequence length="216" mass="24134">MNGRSDASTSTDDFLNGRPLCLFYFTHPFGVLSPEPPVCSVMTPPAHLARAYFNMSGAPVPAHWSPSSHDYCTESSSRTTPILPMYPDPLDQFLRRDSVSSLFSSDVWLNAPNPATISRSHKLPPLQLTAPRVNSPPCAPILPPAPHRFSLPPLELPLNLECEEIRARYARSIARKRPRLSSVQRMMTGLMRRKVKGTQIEFFLSNTILKCPYSTN</sequence>
<comment type="caution">
    <text evidence="1">The sequence shown here is derived from an EMBL/GenBank/DDBJ whole genome shotgun (WGS) entry which is preliminary data.</text>
</comment>
<gene>
    <name evidence="1" type="ORF">LNINA_LOCUS6357</name>
</gene>
<evidence type="ECO:0000313" key="2">
    <source>
        <dbReference type="Proteomes" id="UP001497472"/>
    </source>
</evidence>
<keyword evidence="2" id="KW-1185">Reference proteome</keyword>
<proteinExistence type="predicted"/>
<reference evidence="1 2" key="1">
    <citation type="submission" date="2023-11" db="EMBL/GenBank/DDBJ databases">
        <authorList>
            <person name="Okamura Y."/>
        </authorList>
    </citation>
    <scope>NUCLEOTIDE SEQUENCE [LARGE SCALE GENOMIC DNA]</scope>
</reference>
<dbReference type="Proteomes" id="UP001497472">
    <property type="component" value="Unassembled WGS sequence"/>
</dbReference>
<name>A0AAV1JBN8_9NEOP</name>
<protein>
    <submittedName>
        <fullName evidence="1">Uncharacterized protein</fullName>
    </submittedName>
</protein>
<dbReference type="EMBL" id="CAVLEF010000008">
    <property type="protein sequence ID" value="CAK1546841.1"/>
    <property type="molecule type" value="Genomic_DNA"/>
</dbReference>
<accession>A0AAV1JBN8</accession>
<organism evidence="1 2">
    <name type="scientific">Leptosia nina</name>
    <dbReference type="NCBI Taxonomy" id="320188"/>
    <lineage>
        <taxon>Eukaryota</taxon>
        <taxon>Metazoa</taxon>
        <taxon>Ecdysozoa</taxon>
        <taxon>Arthropoda</taxon>
        <taxon>Hexapoda</taxon>
        <taxon>Insecta</taxon>
        <taxon>Pterygota</taxon>
        <taxon>Neoptera</taxon>
        <taxon>Endopterygota</taxon>
        <taxon>Lepidoptera</taxon>
        <taxon>Glossata</taxon>
        <taxon>Ditrysia</taxon>
        <taxon>Papilionoidea</taxon>
        <taxon>Pieridae</taxon>
        <taxon>Pierinae</taxon>
        <taxon>Leptosia</taxon>
    </lineage>
</organism>